<dbReference type="AlphaFoldDB" id="A0A6C0APS2"/>
<protein>
    <recommendedName>
        <fullName evidence="4">AN1-type domain-containing protein</fullName>
    </recommendedName>
</protein>
<dbReference type="SUPFAM" id="SSF118310">
    <property type="entry name" value="AN1-like Zinc finger"/>
    <property type="match status" value="1"/>
</dbReference>
<dbReference type="PANTHER" id="PTHR10634">
    <property type="entry name" value="AN1-TYPE ZINC FINGER PROTEIN"/>
    <property type="match status" value="1"/>
</dbReference>
<dbReference type="GO" id="GO:0008270">
    <property type="term" value="F:zinc ion binding"/>
    <property type="evidence" value="ECO:0007669"/>
    <property type="project" value="UniProtKB-KW"/>
</dbReference>
<dbReference type="Gene3D" id="4.10.1110.10">
    <property type="entry name" value="AN1-like Zinc finger"/>
    <property type="match status" value="1"/>
</dbReference>
<evidence type="ECO:0000313" key="5">
    <source>
        <dbReference type="EMBL" id="QHS81325.1"/>
    </source>
</evidence>
<name>A0A6C0APS2_9ZZZZ</name>
<keyword evidence="2" id="KW-0863">Zinc-finger</keyword>
<dbReference type="SMART" id="SM00154">
    <property type="entry name" value="ZnF_AN1"/>
    <property type="match status" value="1"/>
</dbReference>
<keyword evidence="1" id="KW-0479">Metal-binding</keyword>
<evidence type="ECO:0000259" key="4">
    <source>
        <dbReference type="PROSITE" id="PS51039"/>
    </source>
</evidence>
<keyword evidence="3" id="KW-0862">Zinc</keyword>
<dbReference type="InterPro" id="IPR000058">
    <property type="entry name" value="Znf_AN1"/>
</dbReference>
<evidence type="ECO:0000256" key="2">
    <source>
        <dbReference type="ARBA" id="ARBA00022771"/>
    </source>
</evidence>
<organism evidence="5">
    <name type="scientific">viral metagenome</name>
    <dbReference type="NCBI Taxonomy" id="1070528"/>
    <lineage>
        <taxon>unclassified sequences</taxon>
        <taxon>metagenomes</taxon>
        <taxon>organismal metagenomes</taxon>
    </lineage>
</organism>
<sequence length="106" mass="11949">MSSDARLRYFMQSLKLQAGSELVTDEEPTLPTKDTKAEAKPPKRCQLEGCNKKLSLINFPCKCLQFYCASHRFSDSHSCTFDYKGAGKELLAKQLVEVKGSRIDKI</sequence>
<dbReference type="Pfam" id="PF01428">
    <property type="entry name" value="zf-AN1"/>
    <property type="match status" value="1"/>
</dbReference>
<dbReference type="EMBL" id="MN740734">
    <property type="protein sequence ID" value="QHS81325.1"/>
    <property type="molecule type" value="Genomic_DNA"/>
</dbReference>
<dbReference type="InterPro" id="IPR050652">
    <property type="entry name" value="AN1_A20_ZnFinger"/>
</dbReference>
<dbReference type="PROSITE" id="PS51039">
    <property type="entry name" value="ZF_AN1"/>
    <property type="match status" value="1"/>
</dbReference>
<dbReference type="InterPro" id="IPR035896">
    <property type="entry name" value="AN1-like_Znf"/>
</dbReference>
<proteinExistence type="predicted"/>
<evidence type="ECO:0000256" key="1">
    <source>
        <dbReference type="ARBA" id="ARBA00022723"/>
    </source>
</evidence>
<accession>A0A6C0APS2</accession>
<evidence type="ECO:0000256" key="3">
    <source>
        <dbReference type="ARBA" id="ARBA00022833"/>
    </source>
</evidence>
<reference evidence="5" key="1">
    <citation type="journal article" date="2020" name="Nature">
        <title>Giant virus diversity and host interactions through global metagenomics.</title>
        <authorList>
            <person name="Schulz F."/>
            <person name="Roux S."/>
            <person name="Paez-Espino D."/>
            <person name="Jungbluth S."/>
            <person name="Walsh D.A."/>
            <person name="Denef V.J."/>
            <person name="McMahon K.D."/>
            <person name="Konstantinidis K.T."/>
            <person name="Eloe-Fadrosh E.A."/>
            <person name="Kyrpides N.C."/>
            <person name="Woyke T."/>
        </authorList>
    </citation>
    <scope>NUCLEOTIDE SEQUENCE</scope>
    <source>
        <strain evidence="5">GVMAG-S-1101161-73</strain>
    </source>
</reference>
<feature type="domain" description="AN1-type" evidence="4">
    <location>
        <begin position="39"/>
        <end position="87"/>
    </location>
</feature>